<dbReference type="EMBL" id="CM001886">
    <property type="protein sequence ID" value="EOY17380.1"/>
    <property type="molecule type" value="Genomic_DNA"/>
</dbReference>
<keyword evidence="1" id="KW-1133">Transmembrane helix</keyword>
<feature type="transmembrane region" description="Helical" evidence="1">
    <location>
        <begin position="6"/>
        <end position="24"/>
    </location>
</feature>
<reference evidence="2 3" key="1">
    <citation type="journal article" date="2013" name="Genome Biol.">
        <title>The genome sequence of the most widely cultivated cacao type and its use to identify candidate genes regulating pod color.</title>
        <authorList>
            <person name="Motamayor J.C."/>
            <person name="Mockaitis K."/>
            <person name="Schmutz J."/>
            <person name="Haiminen N."/>
            <person name="Iii D.L."/>
            <person name="Cornejo O."/>
            <person name="Findley S.D."/>
            <person name="Zheng P."/>
            <person name="Utro F."/>
            <person name="Royaert S."/>
            <person name="Saski C."/>
            <person name="Jenkins J."/>
            <person name="Podicheti R."/>
            <person name="Zhao M."/>
            <person name="Scheffler B.E."/>
            <person name="Stack J.C."/>
            <person name="Feltus F.A."/>
            <person name="Mustiga G.M."/>
            <person name="Amores F."/>
            <person name="Phillips W."/>
            <person name="Marelli J.P."/>
            <person name="May G.D."/>
            <person name="Shapiro H."/>
            <person name="Ma J."/>
            <person name="Bustamante C.D."/>
            <person name="Schnell R.J."/>
            <person name="Main D."/>
            <person name="Gilbert D."/>
            <person name="Parida L."/>
            <person name="Kuhn D.N."/>
        </authorList>
    </citation>
    <scope>NUCLEOTIDE SEQUENCE [LARGE SCALE GENOMIC DNA]</scope>
    <source>
        <strain evidence="3">cv. Matina 1-6</strain>
    </source>
</reference>
<evidence type="ECO:0000313" key="2">
    <source>
        <dbReference type="EMBL" id="EOY17380.1"/>
    </source>
</evidence>
<keyword evidence="1" id="KW-0472">Membrane</keyword>
<dbReference type="Proteomes" id="UP000026915">
    <property type="component" value="Chromosome 8"/>
</dbReference>
<keyword evidence="3" id="KW-1185">Reference proteome</keyword>
<dbReference type="HOGENOM" id="CLU_3072584_0_0_1"/>
<gene>
    <name evidence="2" type="ORF">TCM_036532</name>
</gene>
<proteinExistence type="predicted"/>
<protein>
    <submittedName>
        <fullName evidence="2">Uncharacterized protein</fullName>
    </submittedName>
</protein>
<evidence type="ECO:0000256" key="1">
    <source>
        <dbReference type="SAM" id="Phobius"/>
    </source>
</evidence>
<name>A0A061FJ64_THECC</name>
<evidence type="ECO:0000313" key="3">
    <source>
        <dbReference type="Proteomes" id="UP000026915"/>
    </source>
</evidence>
<dbReference type="Gramene" id="EOY17380">
    <property type="protein sequence ID" value="EOY17380"/>
    <property type="gene ID" value="TCM_036532"/>
</dbReference>
<accession>A0A061FJ64</accession>
<sequence>MRRNFIRFYFSLYFHMYFHMYLMHDQPSPNSGIKESFMPFECLFPSDGCLINK</sequence>
<dbReference type="AlphaFoldDB" id="A0A061FJ64"/>
<keyword evidence="1" id="KW-0812">Transmembrane</keyword>
<organism evidence="2 3">
    <name type="scientific">Theobroma cacao</name>
    <name type="common">Cacao</name>
    <name type="synonym">Cocoa</name>
    <dbReference type="NCBI Taxonomy" id="3641"/>
    <lineage>
        <taxon>Eukaryota</taxon>
        <taxon>Viridiplantae</taxon>
        <taxon>Streptophyta</taxon>
        <taxon>Embryophyta</taxon>
        <taxon>Tracheophyta</taxon>
        <taxon>Spermatophyta</taxon>
        <taxon>Magnoliopsida</taxon>
        <taxon>eudicotyledons</taxon>
        <taxon>Gunneridae</taxon>
        <taxon>Pentapetalae</taxon>
        <taxon>rosids</taxon>
        <taxon>malvids</taxon>
        <taxon>Malvales</taxon>
        <taxon>Malvaceae</taxon>
        <taxon>Byttnerioideae</taxon>
        <taxon>Theobroma</taxon>
    </lineage>
</organism>
<dbReference type="InParanoid" id="A0A061FJ64"/>